<reference evidence="4 6" key="1">
    <citation type="submission" date="2016-11" db="EMBL/GenBank/DDBJ databases">
        <authorList>
            <person name="Jaros S."/>
            <person name="Januszkiewicz K."/>
            <person name="Wedrychowicz H."/>
        </authorList>
    </citation>
    <scope>NUCLEOTIDE SEQUENCE [LARGE SCALE GENOMIC DNA]</scope>
    <source>
        <strain evidence="4 6">DSM 784</strain>
    </source>
</reference>
<dbReference type="InterPro" id="IPR032508">
    <property type="entry name" value="FecR_C"/>
</dbReference>
<evidence type="ECO:0000313" key="7">
    <source>
        <dbReference type="Proteomes" id="UP001326715"/>
    </source>
</evidence>
<dbReference type="PIRSF" id="PIRSF018266">
    <property type="entry name" value="FecR"/>
    <property type="match status" value="1"/>
</dbReference>
<reference evidence="5 7" key="2">
    <citation type="submission" date="2023-11" db="EMBL/GenBank/DDBJ databases">
        <title>MicrobeMod: A computational toolkit for identifying prokaryotic methylation and restriction-modification with nanopore sequencing.</title>
        <authorList>
            <person name="Crits-Christoph A."/>
            <person name="Kang S.C."/>
            <person name="Lee H."/>
            <person name="Ostrov N."/>
        </authorList>
    </citation>
    <scope>NUCLEOTIDE SEQUENCE [LARGE SCALE GENOMIC DNA]</scope>
    <source>
        <strain evidence="5 7">ATCC 23090</strain>
    </source>
</reference>
<dbReference type="PANTHER" id="PTHR30273:SF2">
    <property type="entry name" value="PROTEIN FECR"/>
    <property type="match status" value="1"/>
</dbReference>
<dbReference type="Gene3D" id="2.60.120.1440">
    <property type="match status" value="1"/>
</dbReference>
<name>A0A1K1R6E8_9BACT</name>
<sequence length="365" mass="40686">MIPYIEQLMLEKLSGCISAEDDAELLQMMEAHQELKVVYKGLEERLGEPVAQEYLAHLDEDALWEQRKYHFKKRRSNKWLYAAAVFILLVSSSLFYFLHLPVAKPLAAKGIVLQLANGQQIDLSDTTKKGTLKVGTTEIHVSGKSLTYDNGAGGAETVMNVLRVPAGKDYKLVLADGTEVWMNAKSEIRFPMAFNAGKREVTISGEAFFSVKKDPARPFIVHAGEVSVDVLGTTFNINAYGSPRIALASGKVVVKGSNSDKAVALSPGFEATYSQHLFSIATFDERNTLGWMSGKYYFRHATLKEIGAVINRWFDIEVVFENSAAEHLDLTGILTRQDGLNDFLDNLEKTTGIQYEYKNGILRFR</sequence>
<dbReference type="Pfam" id="PF04773">
    <property type="entry name" value="FecR"/>
    <property type="match status" value="1"/>
</dbReference>
<dbReference type="OrthoDB" id="1099963at2"/>
<evidence type="ECO:0000259" key="2">
    <source>
        <dbReference type="Pfam" id="PF04773"/>
    </source>
</evidence>
<dbReference type="GO" id="GO:0016989">
    <property type="term" value="F:sigma factor antagonist activity"/>
    <property type="evidence" value="ECO:0007669"/>
    <property type="project" value="TreeGrafter"/>
</dbReference>
<accession>A0A1K1R6E8</accession>
<dbReference type="EMBL" id="CP140154">
    <property type="protein sequence ID" value="WQG90216.1"/>
    <property type="molecule type" value="Genomic_DNA"/>
</dbReference>
<gene>
    <name evidence="4" type="ORF">SAMN05661012_03486</name>
    <name evidence="5" type="ORF">SR876_01805</name>
</gene>
<keyword evidence="7" id="KW-1185">Reference proteome</keyword>
<feature type="domain" description="FecR protein" evidence="2">
    <location>
        <begin position="162"/>
        <end position="252"/>
    </location>
</feature>
<keyword evidence="1" id="KW-0812">Transmembrane</keyword>
<protein>
    <submittedName>
        <fullName evidence="5">FecR domain-containing protein</fullName>
    </submittedName>
    <submittedName>
        <fullName evidence="4">FecR family protein</fullName>
    </submittedName>
</protein>
<evidence type="ECO:0000259" key="3">
    <source>
        <dbReference type="Pfam" id="PF16344"/>
    </source>
</evidence>
<dbReference type="AlphaFoldDB" id="A0A1K1R6E8"/>
<evidence type="ECO:0000256" key="1">
    <source>
        <dbReference type="SAM" id="Phobius"/>
    </source>
</evidence>
<evidence type="ECO:0000313" key="4">
    <source>
        <dbReference type="EMBL" id="SFW67834.1"/>
    </source>
</evidence>
<evidence type="ECO:0000313" key="5">
    <source>
        <dbReference type="EMBL" id="WQG90216.1"/>
    </source>
</evidence>
<evidence type="ECO:0000313" key="6">
    <source>
        <dbReference type="Proteomes" id="UP000183788"/>
    </source>
</evidence>
<dbReference type="Gene3D" id="3.55.50.30">
    <property type="match status" value="1"/>
</dbReference>
<dbReference type="Pfam" id="PF16344">
    <property type="entry name" value="FecR_C"/>
    <property type="match status" value="1"/>
</dbReference>
<dbReference type="EMBL" id="FPIZ01000010">
    <property type="protein sequence ID" value="SFW67834.1"/>
    <property type="molecule type" value="Genomic_DNA"/>
</dbReference>
<dbReference type="RefSeq" id="WP_072362496.1">
    <property type="nucleotide sequence ID" value="NZ_CP139972.1"/>
</dbReference>
<organism evidence="4 6">
    <name type="scientific">Chitinophaga sancti</name>
    <dbReference type="NCBI Taxonomy" id="1004"/>
    <lineage>
        <taxon>Bacteria</taxon>
        <taxon>Pseudomonadati</taxon>
        <taxon>Bacteroidota</taxon>
        <taxon>Chitinophagia</taxon>
        <taxon>Chitinophagales</taxon>
        <taxon>Chitinophagaceae</taxon>
        <taxon>Chitinophaga</taxon>
    </lineage>
</organism>
<dbReference type="Proteomes" id="UP001326715">
    <property type="component" value="Chromosome"/>
</dbReference>
<dbReference type="InterPro" id="IPR012373">
    <property type="entry name" value="Ferrdict_sens_TM"/>
</dbReference>
<dbReference type="PANTHER" id="PTHR30273">
    <property type="entry name" value="PERIPLASMIC SIGNAL SENSOR AND SIGMA FACTOR ACTIVATOR FECR-RELATED"/>
    <property type="match status" value="1"/>
</dbReference>
<keyword evidence="1" id="KW-0472">Membrane</keyword>
<dbReference type="Proteomes" id="UP000183788">
    <property type="component" value="Unassembled WGS sequence"/>
</dbReference>
<dbReference type="InterPro" id="IPR006860">
    <property type="entry name" value="FecR"/>
</dbReference>
<feature type="domain" description="Protein FecR C-terminal" evidence="3">
    <location>
        <begin position="295"/>
        <end position="359"/>
    </location>
</feature>
<keyword evidence="1" id="KW-1133">Transmembrane helix</keyword>
<feature type="transmembrane region" description="Helical" evidence="1">
    <location>
        <begin position="79"/>
        <end position="98"/>
    </location>
</feature>
<dbReference type="STRING" id="1004.SAMN05661012_03486"/>
<proteinExistence type="predicted"/>